<dbReference type="RefSeq" id="XP_022754152.1">
    <property type="nucleotide sequence ID" value="XM_022898417.1"/>
</dbReference>
<gene>
    <name evidence="3" type="primary">LOC111302560</name>
</gene>
<dbReference type="AlphaFoldDB" id="A0A6P5ZNM6"/>
<evidence type="ECO:0000259" key="1">
    <source>
        <dbReference type="Pfam" id="PF04784"/>
    </source>
</evidence>
<dbReference type="InterPro" id="IPR006869">
    <property type="entry name" value="DUF547"/>
</dbReference>
<dbReference type="Pfam" id="PF04784">
    <property type="entry name" value="DUF547"/>
    <property type="match status" value="1"/>
</dbReference>
<name>A0A6P5ZNM6_DURZI</name>
<dbReference type="PANTHER" id="PTHR23054">
    <property type="entry name" value="TERNARY COMPLEX FACTOR MIP1, LEUCINE-ZIPPER-RELATED"/>
    <property type="match status" value="1"/>
</dbReference>
<dbReference type="GeneID" id="111302560"/>
<evidence type="ECO:0000313" key="3">
    <source>
        <dbReference type="RefSeq" id="XP_022754152.1"/>
    </source>
</evidence>
<evidence type="ECO:0000313" key="2">
    <source>
        <dbReference type="Proteomes" id="UP000515121"/>
    </source>
</evidence>
<dbReference type="KEGG" id="dzi:111302560"/>
<sequence>MDDMPPSEPVIDNNHVVESLWHHPNQLSGEMVLHMRDIFIFLADSSKLSSSEYLVSPASPHLRGPLGGGAYDPYGISCKVNWTCSLGTYKKQLKLLVKQLARVDPSQMSYNEKLAFWINLYNVLIIYGILARRRSQTSVSDHPHLDSKETISNYFDQILTARHDDMQAVYTGEGLSVSAADVECTVLKMNLATYRPQIAPVLALKKFKASDEQLKYTIDHPEPLLCFAFKFILSVSSLIKVLESTNFVENLVKTFRPENVNKLLKEWMKDCIQASVGVVEDSLLPDWICQFLLPQQPSMVRDCLSVNKCRLLGAQSFSVPPFDSRFRFLFLLDATSLPLHHKTTHPSKVLGKM</sequence>
<keyword evidence="2" id="KW-1185">Reference proteome</keyword>
<feature type="domain" description="DUF547" evidence="1">
    <location>
        <begin position="106"/>
        <end position="253"/>
    </location>
</feature>
<reference evidence="3" key="1">
    <citation type="submission" date="2025-08" db="UniProtKB">
        <authorList>
            <consortium name="RefSeq"/>
        </authorList>
    </citation>
    <scope>IDENTIFICATION</scope>
    <source>
        <tissue evidence="3">Fruit stalk</tissue>
    </source>
</reference>
<accession>A0A6P5ZNM6</accession>
<dbReference type="PANTHER" id="PTHR23054:SF61">
    <property type="entry name" value="OS02G0153000 PROTEIN"/>
    <property type="match status" value="1"/>
</dbReference>
<organism evidence="2 3">
    <name type="scientific">Durio zibethinus</name>
    <name type="common">Durian</name>
    <dbReference type="NCBI Taxonomy" id="66656"/>
    <lineage>
        <taxon>Eukaryota</taxon>
        <taxon>Viridiplantae</taxon>
        <taxon>Streptophyta</taxon>
        <taxon>Embryophyta</taxon>
        <taxon>Tracheophyta</taxon>
        <taxon>Spermatophyta</taxon>
        <taxon>Magnoliopsida</taxon>
        <taxon>eudicotyledons</taxon>
        <taxon>Gunneridae</taxon>
        <taxon>Pentapetalae</taxon>
        <taxon>rosids</taxon>
        <taxon>malvids</taxon>
        <taxon>Malvales</taxon>
        <taxon>Malvaceae</taxon>
        <taxon>Helicteroideae</taxon>
        <taxon>Durio</taxon>
    </lineage>
</organism>
<dbReference type="Proteomes" id="UP000515121">
    <property type="component" value="Unplaced"/>
</dbReference>
<proteinExistence type="predicted"/>
<dbReference type="OrthoDB" id="418495at2759"/>
<protein>
    <submittedName>
        <fullName evidence="3">Uncharacterized protein LOC111302560</fullName>
    </submittedName>
</protein>